<dbReference type="SMART" id="SM00192">
    <property type="entry name" value="LDLa"/>
    <property type="match status" value="2"/>
</dbReference>
<dbReference type="Gene3D" id="4.10.400.10">
    <property type="entry name" value="Low-density Lipoprotein Receptor"/>
    <property type="match status" value="2"/>
</dbReference>
<dbReference type="InterPro" id="IPR036508">
    <property type="entry name" value="Chitin-bd_dom_sf"/>
</dbReference>
<dbReference type="Gene3D" id="3.20.20.370">
    <property type="entry name" value="Glycoside hydrolase/deacetylase"/>
    <property type="match status" value="1"/>
</dbReference>
<dbReference type="SMART" id="SM00494">
    <property type="entry name" value="ChtBD2"/>
    <property type="match status" value="1"/>
</dbReference>
<dbReference type="InterPro" id="IPR002557">
    <property type="entry name" value="Chitin-bd_dom"/>
</dbReference>
<evidence type="ECO:0000259" key="3">
    <source>
        <dbReference type="PROSITE" id="PS50940"/>
    </source>
</evidence>
<dbReference type="EMBL" id="KQ459989">
    <property type="protein sequence ID" value="KPJ18718.1"/>
    <property type="molecule type" value="Genomic_DNA"/>
</dbReference>
<name>A0A194RLK6_PAPMA</name>
<evidence type="ECO:0000313" key="5">
    <source>
        <dbReference type="Proteomes" id="UP000053240"/>
    </source>
</evidence>
<dbReference type="GO" id="GO:0005576">
    <property type="term" value="C:extracellular region"/>
    <property type="evidence" value="ECO:0007669"/>
    <property type="project" value="InterPro"/>
</dbReference>
<sequence>MKKKSFITEVRGKQVVHTSLNQTKCIENGRFYRNPDRSEDILWTKNECAKYYLCVEGEVFEFKCSEGRLFDVNRQLCDKYQNVHNCDVTKEIVLPQPLLEHAICANETHLGCADGRCLPAEYFCDGAFDCDDLSDECLTSKPYYRLSHSLRKKRENNMFLYKCFEIVLPQPLLEHAMCANETHLGCADGRCLPAEYFCDGTFDCDDLSDEAWCDVTNDPNSAEPCDPSMCLLPDCFCTKTGKEIPGNLVPNQTPQMITLTFNGAVNHENWDIYNKHLFTSDRKNPNGCPIKATFFVSHPYTNYRHVQKLWNDGHEIAVHSITHRGPEEWWSRNATVEDWFDEMVGQANIINRFGKVWMEDFRGLRVPYLSVGWNRQFVMMQEFGFVYDATIVAPLSDPPYWPYTHDYKMPHECTEKYQYCPTRSYAGLWQMVINPLTDSKNNSYATPEHCHFTLTGDDIYGILLNNFKRHYLKNRAPFGIHLSGTWLRNSHYLAALKRFIIELLRLPDVYFVTYKEVIEWMKRPTPVLQLKKFQPWQCKDRRFHENEIACSKPRTCKLPSKVLEHDKYMITCEDCPKSYPWIRNEFGFD</sequence>
<feature type="disulfide bond" evidence="2">
    <location>
        <begin position="112"/>
        <end position="130"/>
    </location>
</feature>
<comment type="caution">
    <text evidence="2">Lacks conserved residue(s) required for the propagation of feature annotation.</text>
</comment>
<gene>
    <name evidence="4" type="ORF">RR48_10662</name>
</gene>
<protein>
    <submittedName>
        <fullName evidence="4">Basement membrane-specific heparan sulfate proteoglycan core protein</fullName>
    </submittedName>
</protein>
<dbReference type="GO" id="GO:0005975">
    <property type="term" value="P:carbohydrate metabolic process"/>
    <property type="evidence" value="ECO:0007669"/>
    <property type="project" value="InterPro"/>
</dbReference>
<reference evidence="4 5" key="1">
    <citation type="journal article" date="2015" name="Nat. Commun.">
        <title>Outbred genome sequencing and CRISPR/Cas9 gene editing in butterflies.</title>
        <authorList>
            <person name="Li X."/>
            <person name="Fan D."/>
            <person name="Zhang W."/>
            <person name="Liu G."/>
            <person name="Zhang L."/>
            <person name="Zhao L."/>
            <person name="Fang X."/>
            <person name="Chen L."/>
            <person name="Dong Y."/>
            <person name="Chen Y."/>
            <person name="Ding Y."/>
            <person name="Zhao R."/>
            <person name="Feng M."/>
            <person name="Zhu Y."/>
            <person name="Feng Y."/>
            <person name="Jiang X."/>
            <person name="Zhu D."/>
            <person name="Xiang H."/>
            <person name="Feng X."/>
            <person name="Li S."/>
            <person name="Wang J."/>
            <person name="Zhang G."/>
            <person name="Kronforst M.R."/>
            <person name="Wang W."/>
        </authorList>
    </citation>
    <scope>NUCLEOTIDE SEQUENCE [LARGE SCALE GENOMIC DNA]</scope>
    <source>
        <strain evidence="4">Ya'a_city_454_Pm</strain>
        <tissue evidence="4">Whole body</tissue>
    </source>
</reference>
<dbReference type="SUPFAM" id="SSF57424">
    <property type="entry name" value="LDL receptor-like module"/>
    <property type="match status" value="2"/>
</dbReference>
<dbReference type="GO" id="GO:0016787">
    <property type="term" value="F:hydrolase activity"/>
    <property type="evidence" value="ECO:0007669"/>
    <property type="project" value="UniProtKB-ARBA"/>
</dbReference>
<organism evidence="4 5">
    <name type="scientific">Papilio machaon</name>
    <name type="common">Old World swallowtail butterfly</name>
    <dbReference type="NCBI Taxonomy" id="76193"/>
    <lineage>
        <taxon>Eukaryota</taxon>
        <taxon>Metazoa</taxon>
        <taxon>Ecdysozoa</taxon>
        <taxon>Arthropoda</taxon>
        <taxon>Hexapoda</taxon>
        <taxon>Insecta</taxon>
        <taxon>Pterygota</taxon>
        <taxon>Neoptera</taxon>
        <taxon>Endopterygota</taxon>
        <taxon>Lepidoptera</taxon>
        <taxon>Glossata</taxon>
        <taxon>Ditrysia</taxon>
        <taxon>Papilionoidea</taxon>
        <taxon>Papilionidae</taxon>
        <taxon>Papilioninae</taxon>
        <taxon>Papilio</taxon>
    </lineage>
</organism>
<dbReference type="GO" id="GO:0008061">
    <property type="term" value="F:chitin binding"/>
    <property type="evidence" value="ECO:0007669"/>
    <property type="project" value="InterPro"/>
</dbReference>
<dbReference type="SUPFAM" id="SSF88713">
    <property type="entry name" value="Glycoside hydrolase/deacetylase"/>
    <property type="match status" value="1"/>
</dbReference>
<feature type="disulfide bond" evidence="2">
    <location>
        <begin position="186"/>
        <end position="204"/>
    </location>
</feature>
<accession>A0A194RLK6</accession>
<evidence type="ECO:0000313" key="4">
    <source>
        <dbReference type="EMBL" id="KPJ18718.1"/>
    </source>
</evidence>
<keyword evidence="5" id="KW-1185">Reference proteome</keyword>
<dbReference type="PROSITE" id="PS01209">
    <property type="entry name" value="LDLRA_1"/>
    <property type="match status" value="1"/>
</dbReference>
<keyword evidence="1 2" id="KW-1015">Disulfide bond</keyword>
<evidence type="ECO:0000256" key="2">
    <source>
        <dbReference type="PROSITE-ProRule" id="PRU00124"/>
    </source>
</evidence>
<evidence type="ECO:0000256" key="1">
    <source>
        <dbReference type="ARBA" id="ARBA00023157"/>
    </source>
</evidence>
<dbReference type="InterPro" id="IPR011330">
    <property type="entry name" value="Glyco_hydro/deAcase_b/a-brl"/>
</dbReference>
<feature type="domain" description="Chitin-binding type-2" evidence="3">
    <location>
        <begin position="22"/>
        <end position="88"/>
    </location>
</feature>
<dbReference type="PROSITE" id="PS50940">
    <property type="entry name" value="CHIT_BIND_II"/>
    <property type="match status" value="1"/>
</dbReference>
<dbReference type="InParanoid" id="A0A194RLK6"/>
<dbReference type="InterPro" id="IPR002172">
    <property type="entry name" value="LDrepeatLR_classA_rpt"/>
</dbReference>
<dbReference type="CDD" id="cd00112">
    <property type="entry name" value="LDLa"/>
    <property type="match status" value="2"/>
</dbReference>
<dbReference type="PANTHER" id="PTHR45985:SF5">
    <property type="entry name" value="CHITIN AND LDLR BINDING DEACETYLASE 3"/>
    <property type="match status" value="1"/>
</dbReference>
<dbReference type="PANTHER" id="PTHR45985">
    <property type="match status" value="1"/>
</dbReference>
<dbReference type="Pfam" id="PF00057">
    <property type="entry name" value="Ldl_recept_a"/>
    <property type="match status" value="2"/>
</dbReference>
<proteinExistence type="predicted"/>
<dbReference type="Pfam" id="PF01607">
    <property type="entry name" value="CBM_14"/>
    <property type="match status" value="1"/>
</dbReference>
<dbReference type="Proteomes" id="UP000053240">
    <property type="component" value="Unassembled WGS sequence"/>
</dbReference>
<dbReference type="InterPro" id="IPR036055">
    <property type="entry name" value="LDL_receptor-like_sf"/>
</dbReference>
<feature type="disulfide bond" evidence="2">
    <location>
        <begin position="198"/>
        <end position="213"/>
    </location>
</feature>
<dbReference type="PROSITE" id="PS50068">
    <property type="entry name" value="LDLRA_2"/>
    <property type="match status" value="2"/>
</dbReference>
<dbReference type="AlphaFoldDB" id="A0A194RLK6"/>
<dbReference type="InterPro" id="IPR052740">
    <property type="entry name" value="CE4"/>
</dbReference>
<dbReference type="Gene3D" id="2.170.140.10">
    <property type="entry name" value="Chitin binding domain"/>
    <property type="match status" value="1"/>
</dbReference>
<dbReference type="InterPro" id="IPR023415">
    <property type="entry name" value="LDLR_class-A_CS"/>
</dbReference>
<dbReference type="PRINTS" id="PR00261">
    <property type="entry name" value="LDLRECEPTOR"/>
</dbReference>
<dbReference type="SUPFAM" id="SSF57625">
    <property type="entry name" value="Invertebrate chitin-binding proteins"/>
    <property type="match status" value="1"/>
</dbReference>